<sequence length="213" mass="23079">MKAEEMIPDTQDPARDCRYWCLPPIHGGQTDGRYPMYLVTQGHRVGVWKSWTVTKAMVDGYPGGAQCGHRSEASFDPALEEQRPTAPSASAPLLGMRGAVPPAAPSPSAPAFAGRAASSAVLPQVPGNLRRSSSAGSSASTVSSITGNWDEVPQRARFFAIWWQRIVYGDRDEAGRAFVLAQQRRGAQRILSTAAYEEAQAFSEGIQWDWAAE</sequence>
<reference evidence="1" key="1">
    <citation type="submission" date="2023-03" db="EMBL/GenBank/DDBJ databases">
        <title>Massive genome expansion in bonnet fungi (Mycena s.s.) driven by repeated elements and novel gene families across ecological guilds.</title>
        <authorList>
            <consortium name="Lawrence Berkeley National Laboratory"/>
            <person name="Harder C.B."/>
            <person name="Miyauchi S."/>
            <person name="Viragh M."/>
            <person name="Kuo A."/>
            <person name="Thoen E."/>
            <person name="Andreopoulos B."/>
            <person name="Lu D."/>
            <person name="Skrede I."/>
            <person name="Drula E."/>
            <person name="Henrissat B."/>
            <person name="Morin E."/>
            <person name="Kohler A."/>
            <person name="Barry K."/>
            <person name="LaButti K."/>
            <person name="Morin E."/>
            <person name="Salamov A."/>
            <person name="Lipzen A."/>
            <person name="Mereny Z."/>
            <person name="Hegedus B."/>
            <person name="Baldrian P."/>
            <person name="Stursova M."/>
            <person name="Weitz H."/>
            <person name="Taylor A."/>
            <person name="Grigoriev I.V."/>
            <person name="Nagy L.G."/>
            <person name="Martin F."/>
            <person name="Kauserud H."/>
        </authorList>
    </citation>
    <scope>NUCLEOTIDE SEQUENCE</scope>
    <source>
        <strain evidence="1">CBHHK188m</strain>
    </source>
</reference>
<accession>A0AAD7ICQ7</accession>
<dbReference type="Proteomes" id="UP001215280">
    <property type="component" value="Unassembled WGS sequence"/>
</dbReference>
<comment type="caution">
    <text evidence="1">The sequence shown here is derived from an EMBL/GenBank/DDBJ whole genome shotgun (WGS) entry which is preliminary data.</text>
</comment>
<keyword evidence="2" id="KW-1185">Reference proteome</keyword>
<name>A0AAD7ICQ7_9AGAR</name>
<dbReference type="AlphaFoldDB" id="A0AAD7ICQ7"/>
<gene>
    <name evidence="1" type="ORF">DFH07DRAFT_965370</name>
</gene>
<evidence type="ECO:0000313" key="1">
    <source>
        <dbReference type="EMBL" id="KAJ7740186.1"/>
    </source>
</evidence>
<dbReference type="EMBL" id="JARJLG010000128">
    <property type="protein sequence ID" value="KAJ7740186.1"/>
    <property type="molecule type" value="Genomic_DNA"/>
</dbReference>
<protein>
    <submittedName>
        <fullName evidence="1">Uncharacterized protein</fullName>
    </submittedName>
</protein>
<proteinExistence type="predicted"/>
<organism evidence="1 2">
    <name type="scientific">Mycena maculata</name>
    <dbReference type="NCBI Taxonomy" id="230809"/>
    <lineage>
        <taxon>Eukaryota</taxon>
        <taxon>Fungi</taxon>
        <taxon>Dikarya</taxon>
        <taxon>Basidiomycota</taxon>
        <taxon>Agaricomycotina</taxon>
        <taxon>Agaricomycetes</taxon>
        <taxon>Agaricomycetidae</taxon>
        <taxon>Agaricales</taxon>
        <taxon>Marasmiineae</taxon>
        <taxon>Mycenaceae</taxon>
        <taxon>Mycena</taxon>
    </lineage>
</organism>
<evidence type="ECO:0000313" key="2">
    <source>
        <dbReference type="Proteomes" id="UP001215280"/>
    </source>
</evidence>